<name>A0A438IUX5_VITVI</name>
<sequence length="168" mass="18972">MKGIHCLMLEVNKVLRVHQLLEHVMVVEKKTICGGRPDTPSKGIRKTYPDKMLSFHPDTFHPDGSHSDSGSAPPLHPAAVITPDAAITSGCHHFTPRCDILLPPTFHPDVHIRNSDAGWERRRFKFPEWTYSDSLIAPYPDRRAAILHKCCSVLLKLPDICHQHFGIF</sequence>
<accession>A0A438IUX5</accession>
<protein>
    <submittedName>
        <fullName evidence="1">Uncharacterized protein</fullName>
    </submittedName>
</protein>
<proteinExistence type="predicted"/>
<evidence type="ECO:0000313" key="1">
    <source>
        <dbReference type="EMBL" id="RVX00553.1"/>
    </source>
</evidence>
<gene>
    <name evidence="1" type="ORF">CK203_036917</name>
</gene>
<reference evidence="1 2" key="1">
    <citation type="journal article" date="2018" name="PLoS Genet.">
        <title>Population sequencing reveals clonal diversity and ancestral inbreeding in the grapevine cultivar Chardonnay.</title>
        <authorList>
            <person name="Roach M.J."/>
            <person name="Johnson D.L."/>
            <person name="Bohlmann J."/>
            <person name="van Vuuren H.J."/>
            <person name="Jones S.J."/>
            <person name="Pretorius I.S."/>
            <person name="Schmidt S.A."/>
            <person name="Borneman A.R."/>
        </authorList>
    </citation>
    <scope>NUCLEOTIDE SEQUENCE [LARGE SCALE GENOMIC DNA]</scope>
    <source>
        <strain evidence="2">cv. Chardonnay</strain>
        <tissue evidence="1">Leaf</tissue>
    </source>
</reference>
<dbReference type="EMBL" id="QGNW01000081">
    <property type="protein sequence ID" value="RVX00553.1"/>
    <property type="molecule type" value="Genomic_DNA"/>
</dbReference>
<evidence type="ECO:0000313" key="2">
    <source>
        <dbReference type="Proteomes" id="UP000288805"/>
    </source>
</evidence>
<comment type="caution">
    <text evidence="1">The sequence shown here is derived from an EMBL/GenBank/DDBJ whole genome shotgun (WGS) entry which is preliminary data.</text>
</comment>
<dbReference type="AlphaFoldDB" id="A0A438IUX5"/>
<organism evidence="1 2">
    <name type="scientific">Vitis vinifera</name>
    <name type="common">Grape</name>
    <dbReference type="NCBI Taxonomy" id="29760"/>
    <lineage>
        <taxon>Eukaryota</taxon>
        <taxon>Viridiplantae</taxon>
        <taxon>Streptophyta</taxon>
        <taxon>Embryophyta</taxon>
        <taxon>Tracheophyta</taxon>
        <taxon>Spermatophyta</taxon>
        <taxon>Magnoliopsida</taxon>
        <taxon>eudicotyledons</taxon>
        <taxon>Gunneridae</taxon>
        <taxon>Pentapetalae</taxon>
        <taxon>rosids</taxon>
        <taxon>Vitales</taxon>
        <taxon>Vitaceae</taxon>
        <taxon>Viteae</taxon>
        <taxon>Vitis</taxon>
    </lineage>
</organism>
<dbReference type="Proteomes" id="UP000288805">
    <property type="component" value="Unassembled WGS sequence"/>
</dbReference>